<feature type="repeat" description="Pumilio" evidence="4">
    <location>
        <begin position="519"/>
        <end position="554"/>
    </location>
</feature>
<evidence type="ECO:0000259" key="6">
    <source>
        <dbReference type="PROSITE" id="PS50303"/>
    </source>
</evidence>
<feature type="repeat" description="Pumilio" evidence="4">
    <location>
        <begin position="483"/>
        <end position="518"/>
    </location>
</feature>
<dbReference type="SMART" id="SM00025">
    <property type="entry name" value="Pumilio"/>
    <property type="match status" value="8"/>
</dbReference>
<dbReference type="Gene3D" id="1.25.10.10">
    <property type="entry name" value="Leucine-rich Repeat Variant"/>
    <property type="match status" value="1"/>
</dbReference>
<feature type="repeat" description="Pumilio" evidence="4">
    <location>
        <begin position="335"/>
        <end position="371"/>
    </location>
</feature>
<proteinExistence type="predicted"/>
<dbReference type="PANTHER" id="PTHR12537:SF63">
    <property type="entry name" value="PUMILIO HOMOLOG 15"/>
    <property type="match status" value="1"/>
</dbReference>
<feature type="repeat" description="Pumilio" evidence="4">
    <location>
        <begin position="555"/>
        <end position="596"/>
    </location>
</feature>
<dbReference type="InterPro" id="IPR011989">
    <property type="entry name" value="ARM-like"/>
</dbReference>
<dbReference type="GO" id="GO:0006417">
    <property type="term" value="P:regulation of translation"/>
    <property type="evidence" value="ECO:0007669"/>
    <property type="project" value="UniProtKB-KW"/>
</dbReference>
<dbReference type="AlphaFoldDB" id="A0AAV3RY15"/>
<dbReference type="Proteomes" id="UP001454036">
    <property type="component" value="Unassembled WGS sequence"/>
</dbReference>
<keyword evidence="1" id="KW-0677">Repeat</keyword>
<sequence>MDQEFVRNPYFASAPPSHPPENHLHHPPTTPSAPYLLDPFTPDDQGLAFALSRLNLSSQQNNFLPSYGSFVDNIMGQERFLNTNNVDFLRAQNVFVDNVMGQERLCNNNNVDFFRAQNGFVDNIMGQERLLNNNNMGVLMAQNGFVDNIMGQERLCNNNNVGFLRAQNGGFSPDEKIVGLFGGPGGDFLVGPGPVMNNFGGGSDFIWSSYEAASRLNFDGVAQRDYGYGYNQYGPGYDSFLQTKLRKSYPHFPILSQNNCHVQQTMDSLDNSNNFKAKLNNVKQMIQLKQQNGMFSMGDFRGRLVSLAKDQNWSKILQMKIAEQNIEENEFVLSEVIGSLTDLLKNQFGSYFVQKIFLHCNEEQRTRIIVAVTSVPYQLVSVCLCSHGAKAVQIILENLSTPQQISLVMSALSAGTVLLAVDTYGHHVIEYCVESFPFEYSKHLLNEVAENCLRISTDKSGCCVLQSCVKHSHGECRERLIKEIIANSIHIVEDPFGNYVVQHLLALGEPKITAALTRRLRGHFAILSCNKFASNVVEKFLVEGGEEHATTILKELLASPNDVVKLLVDPYGNFVIQSALEVSKEMPGQFFHKLFELIVVNAPSIKSNIRYVTFVSTAVRSPVDCKLDAGVSEQL</sequence>
<dbReference type="GO" id="GO:0005737">
    <property type="term" value="C:cytoplasm"/>
    <property type="evidence" value="ECO:0007669"/>
    <property type="project" value="TreeGrafter"/>
</dbReference>
<dbReference type="EMBL" id="BAABME010013836">
    <property type="protein sequence ID" value="GAA0186573.1"/>
    <property type="molecule type" value="Genomic_DNA"/>
</dbReference>
<dbReference type="PROSITE" id="PS50302">
    <property type="entry name" value="PUM"/>
    <property type="match status" value="6"/>
</dbReference>
<comment type="caution">
    <text evidence="7">The sequence shown here is derived from an EMBL/GenBank/DDBJ whole genome shotgun (WGS) entry which is preliminary data.</text>
</comment>
<dbReference type="PANTHER" id="PTHR12537">
    <property type="entry name" value="RNA BINDING PROTEIN PUMILIO-RELATED"/>
    <property type="match status" value="1"/>
</dbReference>
<evidence type="ECO:0000256" key="1">
    <source>
        <dbReference type="ARBA" id="ARBA00022737"/>
    </source>
</evidence>
<reference evidence="7 8" key="1">
    <citation type="submission" date="2024-01" db="EMBL/GenBank/DDBJ databases">
        <title>The complete chloroplast genome sequence of Lithospermum erythrorhizon: insights into the phylogenetic relationship among Boraginaceae species and the maternal lineages of purple gromwells.</title>
        <authorList>
            <person name="Okada T."/>
            <person name="Watanabe K."/>
        </authorList>
    </citation>
    <scope>NUCLEOTIDE SEQUENCE [LARGE SCALE GENOMIC DNA]</scope>
</reference>
<evidence type="ECO:0000313" key="8">
    <source>
        <dbReference type="Proteomes" id="UP001454036"/>
    </source>
</evidence>
<evidence type="ECO:0000256" key="3">
    <source>
        <dbReference type="ARBA" id="ARBA00022884"/>
    </source>
</evidence>
<keyword evidence="3" id="KW-0694">RNA-binding</keyword>
<dbReference type="SUPFAM" id="SSF48371">
    <property type="entry name" value="ARM repeat"/>
    <property type="match status" value="1"/>
</dbReference>
<feature type="repeat" description="Pumilio" evidence="4">
    <location>
        <begin position="411"/>
        <end position="446"/>
    </location>
</feature>
<organism evidence="7 8">
    <name type="scientific">Lithospermum erythrorhizon</name>
    <name type="common">Purple gromwell</name>
    <name type="synonym">Lithospermum officinale var. erythrorhizon</name>
    <dbReference type="NCBI Taxonomy" id="34254"/>
    <lineage>
        <taxon>Eukaryota</taxon>
        <taxon>Viridiplantae</taxon>
        <taxon>Streptophyta</taxon>
        <taxon>Embryophyta</taxon>
        <taxon>Tracheophyta</taxon>
        <taxon>Spermatophyta</taxon>
        <taxon>Magnoliopsida</taxon>
        <taxon>eudicotyledons</taxon>
        <taxon>Gunneridae</taxon>
        <taxon>Pentapetalae</taxon>
        <taxon>asterids</taxon>
        <taxon>lamiids</taxon>
        <taxon>Boraginales</taxon>
        <taxon>Boraginaceae</taxon>
        <taxon>Boraginoideae</taxon>
        <taxon>Lithospermeae</taxon>
        <taxon>Lithospermum</taxon>
    </lineage>
</organism>
<dbReference type="InterPro" id="IPR001313">
    <property type="entry name" value="Pumilio_RNA-bd_rpt"/>
</dbReference>
<name>A0AAV3RY15_LITER</name>
<feature type="repeat" description="Pumilio" evidence="4">
    <location>
        <begin position="447"/>
        <end position="482"/>
    </location>
</feature>
<protein>
    <submittedName>
        <fullName evidence="7">RNA metabolism protein</fullName>
    </submittedName>
</protein>
<dbReference type="Pfam" id="PF00806">
    <property type="entry name" value="PUF"/>
    <property type="match status" value="6"/>
</dbReference>
<evidence type="ECO:0000256" key="4">
    <source>
        <dbReference type="PROSITE-ProRule" id="PRU00317"/>
    </source>
</evidence>
<dbReference type="PROSITE" id="PS50303">
    <property type="entry name" value="PUM_HD"/>
    <property type="match status" value="1"/>
</dbReference>
<keyword evidence="2" id="KW-0810">Translation regulation</keyword>
<dbReference type="InterPro" id="IPR016024">
    <property type="entry name" value="ARM-type_fold"/>
</dbReference>
<feature type="domain" description="PUM-HD" evidence="6">
    <location>
        <begin position="277"/>
        <end position="623"/>
    </location>
</feature>
<feature type="region of interest" description="Disordered" evidence="5">
    <location>
        <begin position="1"/>
        <end position="34"/>
    </location>
</feature>
<evidence type="ECO:0000256" key="5">
    <source>
        <dbReference type="SAM" id="MobiDB-lite"/>
    </source>
</evidence>
<gene>
    <name evidence="7" type="ORF">LIER_33861</name>
</gene>
<dbReference type="GO" id="GO:0003729">
    <property type="term" value="F:mRNA binding"/>
    <property type="evidence" value="ECO:0007669"/>
    <property type="project" value="TreeGrafter"/>
</dbReference>
<evidence type="ECO:0000313" key="7">
    <source>
        <dbReference type="EMBL" id="GAA0186573.1"/>
    </source>
</evidence>
<accession>A0AAV3RY15</accession>
<keyword evidence="8" id="KW-1185">Reference proteome</keyword>
<evidence type="ECO:0000256" key="2">
    <source>
        <dbReference type="ARBA" id="ARBA00022845"/>
    </source>
</evidence>
<dbReference type="InterPro" id="IPR033133">
    <property type="entry name" value="PUM-HD"/>
</dbReference>